<dbReference type="AlphaFoldDB" id="A0A0B0PP98"/>
<dbReference type="Proteomes" id="UP000032142">
    <property type="component" value="Unassembled WGS sequence"/>
</dbReference>
<dbReference type="EMBL" id="KN434224">
    <property type="protein sequence ID" value="KHG25893.1"/>
    <property type="molecule type" value="Genomic_DNA"/>
</dbReference>
<reference evidence="2" key="1">
    <citation type="submission" date="2014-09" db="EMBL/GenBank/DDBJ databases">
        <title>G. arboreum L. cv. AKA8401 A2 genome assembly version 1.0.</title>
        <authorList>
            <person name="Mudge J."/>
            <person name="Ramaraj T."/>
            <person name="Lindquist I.E."/>
            <person name="Bharti A.K."/>
            <person name="Sundararajan A."/>
            <person name="Cameron C.T."/>
            <person name="Woodward J.E."/>
            <person name="May G.D."/>
            <person name="Brubaker C."/>
            <person name="Broadhvest J."/>
            <person name="Wilkins T.A."/>
        </authorList>
    </citation>
    <scope>NUCLEOTIDE SEQUENCE</scope>
</reference>
<evidence type="ECO:0000313" key="1">
    <source>
        <dbReference type="EMBL" id="KHG25893.1"/>
    </source>
</evidence>
<dbReference type="EMBL" id="KN438039">
    <property type="protein sequence ID" value="KHG26702.1"/>
    <property type="molecule type" value="Genomic_DNA"/>
</dbReference>
<sequence>MRAIVVKKRFSLDWYSRLKI</sequence>
<accession>A0A0B0PP98</accession>
<keyword evidence="3" id="KW-1185">Reference proteome</keyword>
<proteinExistence type="predicted"/>
<evidence type="ECO:0000313" key="2">
    <source>
        <dbReference type="EMBL" id="KHG26702.1"/>
    </source>
</evidence>
<gene>
    <name evidence="1" type="ORF">F383_01292</name>
    <name evidence="2" type="ORF">F383_33069</name>
</gene>
<name>A0A0B0PP98_GOSAR</name>
<evidence type="ECO:0000313" key="3">
    <source>
        <dbReference type="Proteomes" id="UP000032142"/>
    </source>
</evidence>
<protein>
    <submittedName>
        <fullName evidence="2">Uncharacterized protein</fullName>
    </submittedName>
</protein>
<reference evidence="3" key="2">
    <citation type="submission" date="2014-09" db="EMBL/GenBank/DDBJ databases">
        <authorList>
            <person name="Mudge J."/>
            <person name="Ramaraj T."/>
            <person name="Lindquist I.E."/>
            <person name="Bharti A.K."/>
            <person name="Sundararajan A."/>
            <person name="Cameron C.T."/>
            <person name="Woodward J.E."/>
            <person name="May G.D."/>
            <person name="Brubaker C."/>
            <person name="Broadhvest J."/>
            <person name="Wilkins T.A."/>
        </authorList>
    </citation>
    <scope>NUCLEOTIDE SEQUENCE</scope>
    <source>
        <strain evidence="3">cv. AKA8401</strain>
    </source>
</reference>
<organism evidence="2 3">
    <name type="scientific">Gossypium arboreum</name>
    <name type="common">Tree cotton</name>
    <name type="synonym">Gossypium nanking</name>
    <dbReference type="NCBI Taxonomy" id="29729"/>
    <lineage>
        <taxon>Eukaryota</taxon>
        <taxon>Viridiplantae</taxon>
        <taxon>Streptophyta</taxon>
        <taxon>Embryophyta</taxon>
        <taxon>Tracheophyta</taxon>
        <taxon>Spermatophyta</taxon>
        <taxon>Magnoliopsida</taxon>
        <taxon>eudicotyledons</taxon>
        <taxon>Gunneridae</taxon>
        <taxon>Pentapetalae</taxon>
        <taxon>rosids</taxon>
        <taxon>malvids</taxon>
        <taxon>Malvales</taxon>
        <taxon>Malvaceae</taxon>
        <taxon>Malvoideae</taxon>
        <taxon>Gossypium</taxon>
    </lineage>
</organism>